<evidence type="ECO:0000256" key="7">
    <source>
        <dbReference type="ARBA" id="ARBA00023014"/>
    </source>
</evidence>
<dbReference type="PANTHER" id="PTHR43112:SF3">
    <property type="entry name" value="FERREDOXIN-2, CHLOROPLASTIC"/>
    <property type="match status" value="1"/>
</dbReference>
<dbReference type="EMBL" id="JBHSMU010000004">
    <property type="protein sequence ID" value="MFC5459066.1"/>
    <property type="molecule type" value="Genomic_DNA"/>
</dbReference>
<dbReference type="RefSeq" id="WP_379780532.1">
    <property type="nucleotide sequence ID" value="NZ_JBHSMU010000004.1"/>
</dbReference>
<keyword evidence="7" id="KW-0411">Iron-sulfur</keyword>
<evidence type="ECO:0000256" key="5">
    <source>
        <dbReference type="ARBA" id="ARBA00022982"/>
    </source>
</evidence>
<dbReference type="Pfam" id="PF00111">
    <property type="entry name" value="Fer2"/>
    <property type="match status" value="1"/>
</dbReference>
<keyword evidence="3" id="KW-0001">2Fe-2S</keyword>
<dbReference type="PROSITE" id="PS51085">
    <property type="entry name" value="2FE2S_FER_2"/>
    <property type="match status" value="1"/>
</dbReference>
<evidence type="ECO:0000256" key="3">
    <source>
        <dbReference type="ARBA" id="ARBA00022714"/>
    </source>
</evidence>
<keyword evidence="6" id="KW-0408">Iron</keyword>
<dbReference type="InterPro" id="IPR012675">
    <property type="entry name" value="Beta-grasp_dom_sf"/>
</dbReference>
<dbReference type="Gene3D" id="3.10.20.30">
    <property type="match status" value="1"/>
</dbReference>
<dbReference type="InterPro" id="IPR036010">
    <property type="entry name" value="2Fe-2S_ferredoxin-like_sf"/>
</dbReference>
<keyword evidence="4" id="KW-0479">Metal-binding</keyword>
<organism evidence="10 11">
    <name type="scientific">Massilia niabensis</name>
    <dbReference type="NCBI Taxonomy" id="544910"/>
    <lineage>
        <taxon>Bacteria</taxon>
        <taxon>Pseudomonadati</taxon>
        <taxon>Pseudomonadota</taxon>
        <taxon>Betaproteobacteria</taxon>
        <taxon>Burkholderiales</taxon>
        <taxon>Oxalobacteraceae</taxon>
        <taxon>Telluria group</taxon>
        <taxon>Massilia</taxon>
    </lineage>
</organism>
<dbReference type="Proteomes" id="UP001596050">
    <property type="component" value="Unassembled WGS sequence"/>
</dbReference>
<evidence type="ECO:0000256" key="4">
    <source>
        <dbReference type="ARBA" id="ARBA00022723"/>
    </source>
</evidence>
<evidence type="ECO:0000313" key="11">
    <source>
        <dbReference type="Proteomes" id="UP001596050"/>
    </source>
</evidence>
<comment type="cofactor">
    <cofactor evidence="8">
        <name>[2Fe-2S] cluster</name>
        <dbReference type="ChEBI" id="CHEBI:190135"/>
    </cofactor>
</comment>
<dbReference type="PANTHER" id="PTHR43112">
    <property type="entry name" value="FERREDOXIN"/>
    <property type="match status" value="1"/>
</dbReference>
<name>A0ABW0L2P3_9BURK</name>
<evidence type="ECO:0000259" key="9">
    <source>
        <dbReference type="PROSITE" id="PS51085"/>
    </source>
</evidence>
<keyword evidence="2" id="KW-0813">Transport</keyword>
<accession>A0ABW0L2P3</accession>
<keyword evidence="11" id="KW-1185">Reference proteome</keyword>
<evidence type="ECO:0000313" key="10">
    <source>
        <dbReference type="EMBL" id="MFC5459066.1"/>
    </source>
</evidence>
<evidence type="ECO:0000256" key="8">
    <source>
        <dbReference type="ARBA" id="ARBA00034078"/>
    </source>
</evidence>
<evidence type="ECO:0000256" key="6">
    <source>
        <dbReference type="ARBA" id="ARBA00023004"/>
    </source>
</evidence>
<dbReference type="CDD" id="cd00207">
    <property type="entry name" value="fer2"/>
    <property type="match status" value="1"/>
</dbReference>
<keyword evidence="5" id="KW-0249">Electron transport</keyword>
<sequence>MSNLTTTPVEALTITLLPLGCSVPAGGATVLAAIEAAGFTLPNSCRNGTCRTCLCRLESGSVRYLVEWPGLSIEEKREHYLLPCVAVPMSDVVLRAPLVRRA</sequence>
<dbReference type="SUPFAM" id="SSF54292">
    <property type="entry name" value="2Fe-2S ferredoxin-like"/>
    <property type="match status" value="1"/>
</dbReference>
<evidence type="ECO:0000256" key="1">
    <source>
        <dbReference type="ARBA" id="ARBA00007874"/>
    </source>
</evidence>
<evidence type="ECO:0000256" key="2">
    <source>
        <dbReference type="ARBA" id="ARBA00022448"/>
    </source>
</evidence>
<protein>
    <submittedName>
        <fullName evidence="10">2Fe-2S iron-sulfur cluster-binding protein</fullName>
    </submittedName>
</protein>
<feature type="domain" description="2Fe-2S ferredoxin-type" evidence="9">
    <location>
        <begin position="12"/>
        <end position="100"/>
    </location>
</feature>
<comment type="similarity">
    <text evidence="1">Belongs to the 2Fe2S plant-type ferredoxin family.</text>
</comment>
<reference evidence="11" key="1">
    <citation type="journal article" date="2019" name="Int. J. Syst. Evol. Microbiol.">
        <title>The Global Catalogue of Microorganisms (GCM) 10K type strain sequencing project: providing services to taxonomists for standard genome sequencing and annotation.</title>
        <authorList>
            <consortium name="The Broad Institute Genomics Platform"/>
            <consortium name="The Broad Institute Genome Sequencing Center for Infectious Disease"/>
            <person name="Wu L."/>
            <person name="Ma J."/>
        </authorList>
    </citation>
    <scope>NUCLEOTIDE SEQUENCE [LARGE SCALE GENOMIC DNA]</scope>
    <source>
        <strain evidence="11">KACC 12649</strain>
    </source>
</reference>
<dbReference type="InterPro" id="IPR001041">
    <property type="entry name" value="2Fe-2S_ferredoxin-type"/>
</dbReference>
<comment type="caution">
    <text evidence="10">The sequence shown here is derived from an EMBL/GenBank/DDBJ whole genome shotgun (WGS) entry which is preliminary data.</text>
</comment>
<proteinExistence type="inferred from homology"/>
<gene>
    <name evidence="10" type="ORF">ACFPN5_04505</name>
</gene>